<sequence length="34" mass="3803">MLLEQDGVVAQQRVDERADRVVDQAYVEGLDEVG</sequence>
<accession>A0ABT9NK74</accession>
<dbReference type="Proteomes" id="UP001240447">
    <property type="component" value="Unassembled WGS sequence"/>
</dbReference>
<keyword evidence="2" id="KW-1185">Reference proteome</keyword>
<dbReference type="EMBL" id="JAUSQM010000001">
    <property type="protein sequence ID" value="MDP9820812.1"/>
    <property type="molecule type" value="Genomic_DNA"/>
</dbReference>
<protein>
    <submittedName>
        <fullName evidence="1">Uncharacterized protein</fullName>
    </submittedName>
</protein>
<organism evidence="1 2">
    <name type="scientific">Nocardioides massiliensis</name>
    <dbReference type="NCBI Taxonomy" id="1325935"/>
    <lineage>
        <taxon>Bacteria</taxon>
        <taxon>Bacillati</taxon>
        <taxon>Actinomycetota</taxon>
        <taxon>Actinomycetes</taxon>
        <taxon>Propionibacteriales</taxon>
        <taxon>Nocardioidaceae</taxon>
        <taxon>Nocardioides</taxon>
    </lineage>
</organism>
<evidence type="ECO:0000313" key="2">
    <source>
        <dbReference type="Proteomes" id="UP001240447"/>
    </source>
</evidence>
<comment type="caution">
    <text evidence="1">The sequence shown here is derived from an EMBL/GenBank/DDBJ whole genome shotgun (WGS) entry which is preliminary data.</text>
</comment>
<gene>
    <name evidence="1" type="ORF">J2S59_000621</name>
</gene>
<proteinExistence type="predicted"/>
<evidence type="ECO:0000313" key="1">
    <source>
        <dbReference type="EMBL" id="MDP9820812.1"/>
    </source>
</evidence>
<name>A0ABT9NK74_9ACTN</name>
<reference evidence="1 2" key="1">
    <citation type="submission" date="2023-07" db="EMBL/GenBank/DDBJ databases">
        <title>Sequencing the genomes of 1000 actinobacteria strains.</title>
        <authorList>
            <person name="Klenk H.-P."/>
        </authorList>
    </citation>
    <scope>NUCLEOTIDE SEQUENCE [LARGE SCALE GENOMIC DNA]</scope>
    <source>
        <strain evidence="1 2">GD13</strain>
    </source>
</reference>